<dbReference type="PROSITE" id="PS51257">
    <property type="entry name" value="PROKAR_LIPOPROTEIN"/>
    <property type="match status" value="1"/>
</dbReference>
<dbReference type="InterPro" id="IPR038179">
    <property type="entry name" value="NigD-like_N_sf"/>
</dbReference>
<proteinExistence type="predicted"/>
<dbReference type="AlphaFoldDB" id="A0A9D9NP77"/>
<protein>
    <submittedName>
        <fullName evidence="3">NigD-like N-terminal domain-containing protein</fullName>
    </submittedName>
</protein>
<evidence type="ECO:0000259" key="1">
    <source>
        <dbReference type="Pfam" id="PF12667"/>
    </source>
</evidence>
<dbReference type="Pfam" id="PF12667">
    <property type="entry name" value="NigD_N"/>
    <property type="match status" value="1"/>
</dbReference>
<reference evidence="3" key="2">
    <citation type="journal article" date="2021" name="PeerJ">
        <title>Extensive microbial diversity within the chicken gut microbiome revealed by metagenomics and culture.</title>
        <authorList>
            <person name="Gilroy R."/>
            <person name="Ravi A."/>
            <person name="Getino M."/>
            <person name="Pursley I."/>
            <person name="Horton D.L."/>
            <person name="Alikhan N.F."/>
            <person name="Baker D."/>
            <person name="Gharbi K."/>
            <person name="Hall N."/>
            <person name="Watson M."/>
            <person name="Adriaenssens E.M."/>
            <person name="Foster-Nyarko E."/>
            <person name="Jarju S."/>
            <person name="Secka A."/>
            <person name="Antonio M."/>
            <person name="Oren A."/>
            <person name="Chaudhuri R.R."/>
            <person name="La Ragione R."/>
            <person name="Hildebrand F."/>
            <person name="Pallen M.J."/>
        </authorList>
    </citation>
    <scope>NUCLEOTIDE SEQUENCE</scope>
    <source>
        <strain evidence="3">B3-1481</strain>
    </source>
</reference>
<organism evidence="3 4">
    <name type="scientific">Candidatus Cryptobacteroides avistercoris</name>
    <dbReference type="NCBI Taxonomy" id="2840758"/>
    <lineage>
        <taxon>Bacteria</taxon>
        <taxon>Pseudomonadati</taxon>
        <taxon>Bacteroidota</taxon>
        <taxon>Bacteroidia</taxon>
        <taxon>Bacteroidales</taxon>
        <taxon>Candidatus Cryptobacteroides</taxon>
    </lineage>
</organism>
<dbReference type="InterPro" id="IPR038143">
    <property type="entry name" value="NigD-like_C_dom_sf"/>
</dbReference>
<feature type="domain" description="NigD-like N-terminal OB" evidence="1">
    <location>
        <begin position="37"/>
        <end position="81"/>
    </location>
</feature>
<dbReference type="Gene3D" id="2.40.50.500">
    <property type="entry name" value="NigD-like N-terminal OB domain"/>
    <property type="match status" value="1"/>
</dbReference>
<evidence type="ECO:0000313" key="4">
    <source>
        <dbReference type="Proteomes" id="UP000823769"/>
    </source>
</evidence>
<comment type="caution">
    <text evidence="3">The sequence shown here is derived from an EMBL/GenBank/DDBJ whole genome shotgun (WGS) entry which is preliminary data.</text>
</comment>
<feature type="domain" description="NigD-like C-terminal" evidence="2">
    <location>
        <begin position="118"/>
        <end position="231"/>
    </location>
</feature>
<dbReference type="Pfam" id="PF17415">
    <property type="entry name" value="NigD_C"/>
    <property type="match status" value="1"/>
</dbReference>
<accession>A0A9D9NP77</accession>
<evidence type="ECO:0000259" key="2">
    <source>
        <dbReference type="Pfam" id="PF17415"/>
    </source>
</evidence>
<name>A0A9D9NP77_9BACT</name>
<gene>
    <name evidence="3" type="ORF">IAB76_06500</name>
</gene>
<dbReference type="Proteomes" id="UP000823769">
    <property type="component" value="Unassembled WGS sequence"/>
</dbReference>
<dbReference type="InterPro" id="IPR035376">
    <property type="entry name" value="NigD_C"/>
</dbReference>
<dbReference type="InterPro" id="IPR024299">
    <property type="entry name" value="NigD-like_OB_dom"/>
</dbReference>
<dbReference type="Gene3D" id="2.60.40.2370">
    <property type="entry name" value="NigD-like, C-terminal beta sandwich domain"/>
    <property type="match status" value="1"/>
</dbReference>
<evidence type="ECO:0000313" key="3">
    <source>
        <dbReference type="EMBL" id="MBO8480737.1"/>
    </source>
</evidence>
<sequence length="257" mass="28600">MKRFILPILAAAVAGIMATSCLKDSDYENYSFYPNAVVTVKTSDAGAVYFQLDDETTLVPENIKKPIYDKEVRAFMNFSDKGPWTGANEESLEFDRLVYVNMLDSIRTKDAVVTLGSTGADDDKFGTAPVEIVDNWYTSLEDNYLTVAFCGYWGDPRETHEINLVYGTDPSNPYLVELRHNPLEDTRHPADVQAIGVIAFRIDDIPGIEGRADHLDIRYVSFTGTKTVTIKRNTNYYAPGAVKSKSSGEVSLDLPVK</sequence>
<reference evidence="3" key="1">
    <citation type="submission" date="2020-10" db="EMBL/GenBank/DDBJ databases">
        <authorList>
            <person name="Gilroy R."/>
        </authorList>
    </citation>
    <scope>NUCLEOTIDE SEQUENCE</scope>
    <source>
        <strain evidence="3">B3-1481</strain>
    </source>
</reference>
<dbReference type="EMBL" id="JADILW010000092">
    <property type="protein sequence ID" value="MBO8480737.1"/>
    <property type="molecule type" value="Genomic_DNA"/>
</dbReference>